<dbReference type="PANTHER" id="PTHR22893:SF91">
    <property type="entry name" value="NADPH DEHYDROGENASE 2-RELATED"/>
    <property type="match status" value="1"/>
</dbReference>
<geneLocation type="plasmid" evidence="5 6">
    <name>unnamed4</name>
</geneLocation>
<accession>A0A2Z4YVT9</accession>
<proteinExistence type="inferred from homology"/>
<dbReference type="RefSeq" id="WP_112908521.1">
    <property type="nucleotide sequence ID" value="NZ_CP030764.1"/>
</dbReference>
<dbReference type="Pfam" id="PF00724">
    <property type="entry name" value="Oxidored_FMN"/>
    <property type="match status" value="1"/>
</dbReference>
<dbReference type="InterPro" id="IPR045247">
    <property type="entry name" value="Oye-like"/>
</dbReference>
<dbReference type="Gene3D" id="3.20.20.70">
    <property type="entry name" value="Aldolase class I"/>
    <property type="match status" value="1"/>
</dbReference>
<evidence type="ECO:0000313" key="6">
    <source>
        <dbReference type="Proteomes" id="UP000251166"/>
    </source>
</evidence>
<keyword evidence="3" id="KW-0560">Oxidoreductase</keyword>
<dbReference type="EMBL" id="CP030764">
    <property type="protein sequence ID" value="AXA44698.1"/>
    <property type="molecule type" value="Genomic_DNA"/>
</dbReference>
<evidence type="ECO:0000256" key="2">
    <source>
        <dbReference type="ARBA" id="ARBA00005979"/>
    </source>
</evidence>
<gene>
    <name evidence="5" type="ORF">DLJ82_6728</name>
</gene>
<comment type="similarity">
    <text evidence="2">Belongs to the NADH:flavin oxidoreductase/NADH oxidase family.</text>
</comment>
<feature type="domain" description="NADH:flavin oxidoreductase/NADH oxidase N-terminal" evidence="4">
    <location>
        <begin position="7"/>
        <end position="342"/>
    </location>
</feature>
<dbReference type="InterPro" id="IPR001155">
    <property type="entry name" value="OxRdtase_FMN_N"/>
</dbReference>
<evidence type="ECO:0000313" key="5">
    <source>
        <dbReference type="EMBL" id="AXA44698.1"/>
    </source>
</evidence>
<evidence type="ECO:0000256" key="3">
    <source>
        <dbReference type="ARBA" id="ARBA00023002"/>
    </source>
</evidence>
<evidence type="ECO:0000256" key="1">
    <source>
        <dbReference type="ARBA" id="ARBA00001917"/>
    </source>
</evidence>
<dbReference type="InterPro" id="IPR013785">
    <property type="entry name" value="Aldolase_TIM"/>
</dbReference>
<dbReference type="SUPFAM" id="SSF51395">
    <property type="entry name" value="FMN-linked oxidoreductases"/>
    <property type="match status" value="1"/>
</dbReference>
<dbReference type="PANTHER" id="PTHR22893">
    <property type="entry name" value="NADH OXIDOREDUCTASE-RELATED"/>
    <property type="match status" value="1"/>
</dbReference>
<dbReference type="FunFam" id="3.20.20.70:FF:000059">
    <property type="entry name" value="N-ethylmaleimide reductase, FMN-linked"/>
    <property type="match status" value="1"/>
</dbReference>
<dbReference type="Proteomes" id="UP000251166">
    <property type="component" value="Plasmid unnamed4"/>
</dbReference>
<name>A0A2Z4YVT9_RHILE</name>
<protein>
    <submittedName>
        <fullName evidence="5">NADH:flavin oxidoreductase / NADH oxidase family protein</fullName>
    </submittedName>
</protein>
<keyword evidence="5" id="KW-0614">Plasmid</keyword>
<dbReference type="GO" id="GO:0016628">
    <property type="term" value="F:oxidoreductase activity, acting on the CH-CH group of donors, NAD or NADP as acceptor"/>
    <property type="evidence" value="ECO:0007669"/>
    <property type="project" value="UniProtKB-ARBA"/>
</dbReference>
<comment type="cofactor">
    <cofactor evidence="1">
        <name>FMN</name>
        <dbReference type="ChEBI" id="CHEBI:58210"/>
    </cofactor>
</comment>
<dbReference type="CDD" id="cd02933">
    <property type="entry name" value="OYE_like_FMN"/>
    <property type="match status" value="1"/>
</dbReference>
<dbReference type="AlphaFoldDB" id="A0A2Z4YVT9"/>
<sequence>MNRRHTLLDPIRLGDVDLPNRIIMASMTRARTDNPGFVPNELQARYYAQRASAGLILTEGTWPSREGVGFINVPGIYTQEQADGWRRVTDAVHQAGGRIFVQLGHIGSSSHPDLLDGALPLAPSPVNPGLKAYTPDGFKDTVTPRAMGRSDIARTVEHYAKAARLAQSAGFDGVELHGISTYLIPTFLYEGLNQRKDDYGGTPQNRARFPLEIVDALVDSWAPGRVGIKLSPALTGVGNFIAGSETLATFEHLIGQLSKRHLAYLHLMNPINDLTGTPVEILGHGVAKHFRPLYSGTLIANGGYTFDTGNALVRDGFADAVAFGAPFISNPDLVERFSNDLKLSPSNPDTYYSGGAAGYVDYPTATEQVGAS</sequence>
<reference evidence="5 6" key="1">
    <citation type="submission" date="2018-07" db="EMBL/GenBank/DDBJ databases">
        <title>Rhizobium leguminosarum strain:ATCC 14479 Genome sequencing and assembly.</title>
        <authorList>
            <person name="Chakraborty R."/>
        </authorList>
    </citation>
    <scope>NUCLEOTIDE SEQUENCE [LARGE SCALE GENOMIC DNA]</scope>
    <source>
        <strain evidence="5 6">ATCC 14479</strain>
        <plasmid evidence="6">Plasmid unnamed4</plasmid>
    </source>
</reference>
<organism evidence="5 6">
    <name type="scientific">Rhizobium leguminosarum</name>
    <dbReference type="NCBI Taxonomy" id="384"/>
    <lineage>
        <taxon>Bacteria</taxon>
        <taxon>Pseudomonadati</taxon>
        <taxon>Pseudomonadota</taxon>
        <taxon>Alphaproteobacteria</taxon>
        <taxon>Hyphomicrobiales</taxon>
        <taxon>Rhizobiaceae</taxon>
        <taxon>Rhizobium/Agrobacterium group</taxon>
        <taxon>Rhizobium</taxon>
    </lineage>
</organism>
<dbReference type="GO" id="GO:0005829">
    <property type="term" value="C:cytosol"/>
    <property type="evidence" value="ECO:0007669"/>
    <property type="project" value="TreeGrafter"/>
</dbReference>
<dbReference type="GO" id="GO:0010181">
    <property type="term" value="F:FMN binding"/>
    <property type="evidence" value="ECO:0007669"/>
    <property type="project" value="InterPro"/>
</dbReference>
<evidence type="ECO:0000259" key="4">
    <source>
        <dbReference type="Pfam" id="PF00724"/>
    </source>
</evidence>